<name>A0ABX7PEC2_9ACTN</name>
<gene>
    <name evidence="1" type="ORF">CFH99_00620</name>
</gene>
<dbReference type="Proteomes" id="UP000662818">
    <property type="component" value="Chromosome"/>
</dbReference>
<keyword evidence="2" id="KW-1185">Reference proteome</keyword>
<organism evidence="1 2">
    <name type="scientific">Nocardioides aromaticivorans</name>
    <dbReference type="NCBI Taxonomy" id="200618"/>
    <lineage>
        <taxon>Bacteria</taxon>
        <taxon>Bacillati</taxon>
        <taxon>Actinomycetota</taxon>
        <taxon>Actinomycetes</taxon>
        <taxon>Propionibacteriales</taxon>
        <taxon>Nocardioidaceae</taxon>
        <taxon>Nocardioides</taxon>
    </lineage>
</organism>
<protein>
    <submittedName>
        <fullName evidence="1">Uncharacterized protein</fullName>
    </submittedName>
</protein>
<evidence type="ECO:0000313" key="2">
    <source>
        <dbReference type="Proteomes" id="UP000662818"/>
    </source>
</evidence>
<proteinExistence type="predicted"/>
<evidence type="ECO:0000313" key="1">
    <source>
        <dbReference type="EMBL" id="QSR24127.1"/>
    </source>
</evidence>
<reference evidence="1 2" key="1">
    <citation type="submission" date="2017-06" db="EMBL/GenBank/DDBJ databases">
        <title>Complete Genome Sequence of the Soil Carbazole-Degrading Bacterium Nocardioides aromaticivorans IC177.</title>
        <authorList>
            <person name="Vejarano F."/>
            <person name="Suzuki-Minakuchi C."/>
            <person name="Ohtsubo Y."/>
            <person name="Tsuda M."/>
            <person name="Okada K."/>
            <person name="Nojiri H."/>
        </authorList>
    </citation>
    <scope>NUCLEOTIDE SEQUENCE [LARGE SCALE GENOMIC DNA]</scope>
    <source>
        <strain evidence="1 2">IC177</strain>
    </source>
</reference>
<accession>A0ABX7PEC2</accession>
<sequence length="236" mass="25659">MTAPRWYRRPTGDGLVLRKTPRLASWNKSTDPDQVRLREYLEDTAELLAPHLVASGGPWALLLEVGLPRGRDLVDMADLDNYAFPLATRLRNEDLVAVWCTKRHADTSRVLVAPAAEAASPDATYTVRTTASASTPAYKEQVRSAVVDAPAIPAGAVQLQLSFVVGPQRNWLTLWKPTIDALDPLLGRTRDDRDWHPQDGRITDLGLHVAVDPSLGHDVLVSIAAAPAAPGTEDPA</sequence>
<dbReference type="EMBL" id="CP022295">
    <property type="protein sequence ID" value="QSR24127.1"/>
    <property type="molecule type" value="Genomic_DNA"/>
</dbReference>